<accession>A0A2U1LEP0</accession>
<sequence length="90" mass="10285">MISGERERTSVKRHGRPPKKQQTEGKKVFDENNSNEEEDEISDGPDDEKNQVDDDEDMPLMQTLASAKLRALGLLKRKIKGKHQGENLRI</sequence>
<dbReference type="Proteomes" id="UP000245207">
    <property type="component" value="Unassembled WGS sequence"/>
</dbReference>
<evidence type="ECO:0000313" key="3">
    <source>
        <dbReference type="Proteomes" id="UP000245207"/>
    </source>
</evidence>
<dbReference type="EMBL" id="PKPP01009796">
    <property type="protein sequence ID" value="PWA47465.1"/>
    <property type="molecule type" value="Genomic_DNA"/>
</dbReference>
<comment type="caution">
    <text evidence="2">The sequence shown here is derived from an EMBL/GenBank/DDBJ whole genome shotgun (WGS) entry which is preliminary data.</text>
</comment>
<feature type="region of interest" description="Disordered" evidence="1">
    <location>
        <begin position="1"/>
        <end position="58"/>
    </location>
</feature>
<name>A0A2U1LEP0_ARTAN</name>
<protein>
    <submittedName>
        <fullName evidence="2">Sister-chromatid cohesion protein 3</fullName>
    </submittedName>
</protein>
<keyword evidence="3" id="KW-1185">Reference proteome</keyword>
<organism evidence="2 3">
    <name type="scientific">Artemisia annua</name>
    <name type="common">Sweet wormwood</name>
    <dbReference type="NCBI Taxonomy" id="35608"/>
    <lineage>
        <taxon>Eukaryota</taxon>
        <taxon>Viridiplantae</taxon>
        <taxon>Streptophyta</taxon>
        <taxon>Embryophyta</taxon>
        <taxon>Tracheophyta</taxon>
        <taxon>Spermatophyta</taxon>
        <taxon>Magnoliopsida</taxon>
        <taxon>eudicotyledons</taxon>
        <taxon>Gunneridae</taxon>
        <taxon>Pentapetalae</taxon>
        <taxon>asterids</taxon>
        <taxon>campanulids</taxon>
        <taxon>Asterales</taxon>
        <taxon>Asteraceae</taxon>
        <taxon>Asteroideae</taxon>
        <taxon>Anthemideae</taxon>
        <taxon>Artemisiinae</taxon>
        <taxon>Artemisia</taxon>
    </lineage>
</organism>
<proteinExistence type="predicted"/>
<evidence type="ECO:0000256" key="1">
    <source>
        <dbReference type="SAM" id="MobiDB-lite"/>
    </source>
</evidence>
<reference evidence="2 3" key="1">
    <citation type="journal article" date="2018" name="Mol. Plant">
        <title>The genome of Artemisia annua provides insight into the evolution of Asteraceae family and artemisinin biosynthesis.</title>
        <authorList>
            <person name="Shen Q."/>
            <person name="Zhang L."/>
            <person name="Liao Z."/>
            <person name="Wang S."/>
            <person name="Yan T."/>
            <person name="Shi P."/>
            <person name="Liu M."/>
            <person name="Fu X."/>
            <person name="Pan Q."/>
            <person name="Wang Y."/>
            <person name="Lv Z."/>
            <person name="Lu X."/>
            <person name="Zhang F."/>
            <person name="Jiang W."/>
            <person name="Ma Y."/>
            <person name="Chen M."/>
            <person name="Hao X."/>
            <person name="Li L."/>
            <person name="Tang Y."/>
            <person name="Lv G."/>
            <person name="Zhou Y."/>
            <person name="Sun X."/>
            <person name="Brodelius P.E."/>
            <person name="Rose J.K.C."/>
            <person name="Tang K."/>
        </authorList>
    </citation>
    <scope>NUCLEOTIDE SEQUENCE [LARGE SCALE GENOMIC DNA]</scope>
    <source>
        <strain evidence="3">cv. Huhao1</strain>
        <tissue evidence="2">Leaf</tissue>
    </source>
</reference>
<gene>
    <name evidence="2" type="ORF">CTI12_AA497320</name>
</gene>
<feature type="compositionally biased region" description="Basic and acidic residues" evidence="1">
    <location>
        <begin position="1"/>
        <end position="10"/>
    </location>
</feature>
<dbReference type="AlphaFoldDB" id="A0A2U1LEP0"/>
<evidence type="ECO:0000313" key="2">
    <source>
        <dbReference type="EMBL" id="PWA47465.1"/>
    </source>
</evidence>
<feature type="compositionally biased region" description="Basic and acidic residues" evidence="1">
    <location>
        <begin position="21"/>
        <end position="30"/>
    </location>
</feature>
<feature type="compositionally biased region" description="Acidic residues" evidence="1">
    <location>
        <begin position="33"/>
        <end position="46"/>
    </location>
</feature>